<dbReference type="GO" id="GO:0006353">
    <property type="term" value="P:DNA-templated transcription termination"/>
    <property type="evidence" value="ECO:0007669"/>
    <property type="project" value="UniProtKB-UniRule"/>
</dbReference>
<keyword evidence="3 6" id="KW-0694">RNA-binding</keyword>
<keyword evidence="4 6" id="KW-0805">Transcription regulation</keyword>
<dbReference type="Proteomes" id="UP000051269">
    <property type="component" value="Unassembled WGS sequence"/>
</dbReference>
<organism evidence="8 9">
    <name type="scientific">Verrucomicrobia subdivision 6 bacterium BACL9 MAG-120507-bin52</name>
    <dbReference type="NCBI Taxonomy" id="1655590"/>
    <lineage>
        <taxon>Bacteria</taxon>
        <taxon>Pseudomonadati</taxon>
        <taxon>Verrucomicrobiota</taxon>
        <taxon>Verrucomicrobiia</taxon>
        <taxon>Verrucomicrobiales</taxon>
        <taxon>Verrucomicrobia subdivision 6</taxon>
    </lineage>
</organism>
<dbReference type="GO" id="GO:0031564">
    <property type="term" value="P:transcription antitermination"/>
    <property type="evidence" value="ECO:0007669"/>
    <property type="project" value="UniProtKB-KW"/>
</dbReference>
<evidence type="ECO:0000256" key="1">
    <source>
        <dbReference type="ARBA" id="ARBA00005952"/>
    </source>
</evidence>
<keyword evidence="5 6" id="KW-0804">Transcription</keyword>
<evidence type="ECO:0000256" key="3">
    <source>
        <dbReference type="ARBA" id="ARBA00022884"/>
    </source>
</evidence>
<comment type="similarity">
    <text evidence="1 6">Belongs to the NusB family.</text>
</comment>
<sequence>MSGKRREGRILAAQFLYQREVGISSIPLDEALKNLWEQTEAKPEACAFAEGRIRAVIEKQTEVDAELKKLVTNWEPGRMAPVDRAILRLALWEMKFADDVPPISALNEAIEVAKALSTEESGKFVNGVLDKARQGLSRPERTITKAGI</sequence>
<reference evidence="8 9" key="1">
    <citation type="submission" date="2015-10" db="EMBL/GenBank/DDBJ databases">
        <title>Metagenome-Assembled Genomes uncover a global brackish microbiome.</title>
        <authorList>
            <person name="Hugerth L.W."/>
            <person name="Larsson J."/>
            <person name="Alneberg J."/>
            <person name="Lindh M.V."/>
            <person name="Legrand C."/>
            <person name="Pinhassi J."/>
            <person name="Andersson A.F."/>
        </authorList>
    </citation>
    <scope>NUCLEOTIDE SEQUENCE [LARGE SCALE GENOMIC DNA]</scope>
    <source>
        <strain evidence="8">BACL18 MAG-120507-bin52</strain>
    </source>
</reference>
<evidence type="ECO:0000256" key="5">
    <source>
        <dbReference type="ARBA" id="ARBA00023163"/>
    </source>
</evidence>
<keyword evidence="2 6" id="KW-0889">Transcription antitermination</keyword>
<protein>
    <recommendedName>
        <fullName evidence="6">Transcription antitermination protein NusB</fullName>
    </recommendedName>
    <alternativeName>
        <fullName evidence="6">Antitermination factor NusB</fullName>
    </alternativeName>
</protein>
<evidence type="ECO:0000313" key="9">
    <source>
        <dbReference type="Proteomes" id="UP000051269"/>
    </source>
</evidence>
<dbReference type="PANTHER" id="PTHR11078:SF3">
    <property type="entry name" value="ANTITERMINATION NUSB DOMAIN-CONTAINING PROTEIN"/>
    <property type="match status" value="1"/>
</dbReference>
<dbReference type="InterPro" id="IPR006027">
    <property type="entry name" value="NusB_RsmB_TIM44"/>
</dbReference>
<comment type="caution">
    <text evidence="8">The sequence shown here is derived from an EMBL/GenBank/DDBJ whole genome shotgun (WGS) entry which is preliminary data.</text>
</comment>
<dbReference type="GO" id="GO:0005829">
    <property type="term" value="C:cytosol"/>
    <property type="evidence" value="ECO:0007669"/>
    <property type="project" value="TreeGrafter"/>
</dbReference>
<name>A0A0R2R9F7_9BACT</name>
<dbReference type="InterPro" id="IPR035926">
    <property type="entry name" value="NusB-like_sf"/>
</dbReference>
<comment type="function">
    <text evidence="6">Involved in transcription antitermination. Required for transcription of ribosomal RNA (rRNA) genes. Binds specifically to the boxA antiterminator sequence of the ribosomal RNA (rrn) operons.</text>
</comment>
<gene>
    <name evidence="6" type="primary">nusB</name>
    <name evidence="8" type="ORF">ABR82_01520</name>
</gene>
<dbReference type="PANTHER" id="PTHR11078">
    <property type="entry name" value="N UTILIZATION SUBSTANCE PROTEIN B-RELATED"/>
    <property type="match status" value="1"/>
</dbReference>
<dbReference type="Gene3D" id="1.10.940.10">
    <property type="entry name" value="NusB-like"/>
    <property type="match status" value="1"/>
</dbReference>
<dbReference type="HAMAP" id="MF_00073">
    <property type="entry name" value="NusB"/>
    <property type="match status" value="1"/>
</dbReference>
<dbReference type="GO" id="GO:0003723">
    <property type="term" value="F:RNA binding"/>
    <property type="evidence" value="ECO:0007669"/>
    <property type="project" value="UniProtKB-UniRule"/>
</dbReference>
<evidence type="ECO:0000313" key="8">
    <source>
        <dbReference type="EMBL" id="KRO59108.1"/>
    </source>
</evidence>
<accession>A0A0R2R9F7</accession>
<proteinExistence type="inferred from homology"/>
<dbReference type="NCBIfam" id="TIGR01951">
    <property type="entry name" value="nusB"/>
    <property type="match status" value="1"/>
</dbReference>
<dbReference type="SUPFAM" id="SSF48013">
    <property type="entry name" value="NusB-like"/>
    <property type="match status" value="1"/>
</dbReference>
<evidence type="ECO:0000259" key="7">
    <source>
        <dbReference type="Pfam" id="PF01029"/>
    </source>
</evidence>
<evidence type="ECO:0000256" key="4">
    <source>
        <dbReference type="ARBA" id="ARBA00023015"/>
    </source>
</evidence>
<dbReference type="AlphaFoldDB" id="A0A0R2R9F7"/>
<evidence type="ECO:0000256" key="6">
    <source>
        <dbReference type="HAMAP-Rule" id="MF_00073"/>
    </source>
</evidence>
<feature type="domain" description="NusB/RsmB/TIM44" evidence="7">
    <location>
        <begin position="8"/>
        <end position="132"/>
    </location>
</feature>
<evidence type="ECO:0000256" key="2">
    <source>
        <dbReference type="ARBA" id="ARBA00022814"/>
    </source>
</evidence>
<dbReference type="InterPro" id="IPR011605">
    <property type="entry name" value="NusB_fam"/>
</dbReference>
<dbReference type="Pfam" id="PF01029">
    <property type="entry name" value="NusB"/>
    <property type="match status" value="1"/>
</dbReference>
<dbReference type="EMBL" id="LIBO01000399">
    <property type="protein sequence ID" value="KRO59108.1"/>
    <property type="molecule type" value="Genomic_DNA"/>
</dbReference>